<dbReference type="HOGENOM" id="CLU_009583_44_0_1"/>
<proteinExistence type="predicted"/>
<dbReference type="AlphaFoldDB" id="A0A0A2WD21"/>
<dbReference type="Proteomes" id="UP000030106">
    <property type="component" value="Unassembled WGS sequence"/>
</dbReference>
<dbReference type="EMBL" id="ANFO01000251">
    <property type="protein sequence ID" value="KGQ11019.1"/>
    <property type="molecule type" value="Genomic_DNA"/>
</dbReference>
<keyword evidence="1" id="KW-0328">Glycosyltransferase</keyword>
<evidence type="ECO:0000313" key="4">
    <source>
        <dbReference type="Proteomes" id="UP000030106"/>
    </source>
</evidence>
<protein>
    <submittedName>
        <fullName evidence="3">Lipopolysaccharide core biosynthesis protein rfaG</fullName>
    </submittedName>
</protein>
<dbReference type="PANTHER" id="PTHR12526:SF641">
    <property type="entry name" value="LIPOPOLYSACCHARIDE CORE BIOSYNTHESIS PROTEIN RFAG"/>
    <property type="match status" value="1"/>
</dbReference>
<dbReference type="GO" id="GO:0016757">
    <property type="term" value="F:glycosyltransferase activity"/>
    <property type="evidence" value="ECO:0007669"/>
    <property type="project" value="UniProtKB-KW"/>
</dbReference>
<evidence type="ECO:0000313" key="3">
    <source>
        <dbReference type="EMBL" id="KGQ11019.1"/>
    </source>
</evidence>
<dbReference type="InterPro" id="IPR001296">
    <property type="entry name" value="Glyco_trans_1"/>
</dbReference>
<gene>
    <name evidence="3" type="ORF">BBAD15_g3603</name>
</gene>
<comment type="caution">
    <text evidence="3">The sequence shown here is derived from an EMBL/GenBank/DDBJ whole genome shotgun (WGS) entry which is preliminary data.</text>
</comment>
<dbReference type="CDD" id="cd03801">
    <property type="entry name" value="GT4_PimA-like"/>
    <property type="match status" value="1"/>
</dbReference>
<keyword evidence="1" id="KW-0808">Transferase</keyword>
<organism evidence="3 4">
    <name type="scientific">Beauveria bassiana D1-5</name>
    <dbReference type="NCBI Taxonomy" id="1245745"/>
    <lineage>
        <taxon>Eukaryota</taxon>
        <taxon>Fungi</taxon>
        <taxon>Dikarya</taxon>
        <taxon>Ascomycota</taxon>
        <taxon>Pezizomycotina</taxon>
        <taxon>Sordariomycetes</taxon>
        <taxon>Hypocreomycetidae</taxon>
        <taxon>Hypocreales</taxon>
        <taxon>Cordycipitaceae</taxon>
        <taxon>Beauveria</taxon>
    </lineage>
</organism>
<feature type="domain" description="Glycosyl transferase family 1" evidence="2">
    <location>
        <begin position="1"/>
        <end position="150"/>
    </location>
</feature>
<accession>A0A0A2WD21</accession>
<evidence type="ECO:0000256" key="1">
    <source>
        <dbReference type="ARBA" id="ARBA00022676"/>
    </source>
</evidence>
<evidence type="ECO:0000259" key="2">
    <source>
        <dbReference type="Pfam" id="PF00534"/>
    </source>
</evidence>
<sequence length="174" mass="18681">MVGSDFSRKGVDRSIEALAALPEAIRSRTTLFVVGQDKPGRFKALAQKRGVESRISFFSGRDDVSELMMAADVLIHPAYQEAAGIVLLEAIAAGLPILVTEVCGYAHYIADAKCGAVIQEPFSQASLNETLSGVLGNTEQRQGWAEHARHYASTQDIYSLAEKAADIIVGESRG</sequence>
<dbReference type="Pfam" id="PF00534">
    <property type="entry name" value="Glycos_transf_1"/>
    <property type="match status" value="1"/>
</dbReference>
<name>A0A0A2WD21_BEABA</name>
<dbReference type="SUPFAM" id="SSF53756">
    <property type="entry name" value="UDP-Glycosyltransferase/glycogen phosphorylase"/>
    <property type="match status" value="1"/>
</dbReference>
<reference evidence="3 4" key="1">
    <citation type="submission" date="2012-10" db="EMBL/GenBank/DDBJ databases">
        <title>Genome sequencing and analysis of entomopathogenic fungi Beauveria bassiana D1-5.</title>
        <authorList>
            <person name="Li Q."/>
            <person name="Wang L."/>
            <person name="Zhang Z."/>
            <person name="Wang Q."/>
            <person name="Ren J."/>
            <person name="Wang M."/>
            <person name="Xu W."/>
            <person name="Wang J."/>
            <person name="Lu Y."/>
            <person name="Du Q."/>
            <person name="Sun Z."/>
        </authorList>
    </citation>
    <scope>NUCLEOTIDE SEQUENCE [LARGE SCALE GENOMIC DNA]</scope>
    <source>
        <strain evidence="3 4">D1-5</strain>
    </source>
</reference>
<dbReference type="Gene3D" id="3.40.50.2000">
    <property type="entry name" value="Glycogen Phosphorylase B"/>
    <property type="match status" value="1"/>
</dbReference>
<dbReference type="PANTHER" id="PTHR12526">
    <property type="entry name" value="GLYCOSYLTRANSFERASE"/>
    <property type="match status" value="1"/>
</dbReference>